<reference evidence="2 3" key="1">
    <citation type="submission" date="2019-05" db="EMBL/GenBank/DDBJ databases">
        <title>Another draft genome of Portunus trituberculatus and its Hox gene families provides insights of decapod evolution.</title>
        <authorList>
            <person name="Jeong J.-H."/>
            <person name="Song I."/>
            <person name="Kim S."/>
            <person name="Choi T."/>
            <person name="Kim D."/>
            <person name="Ryu S."/>
            <person name="Kim W."/>
        </authorList>
    </citation>
    <scope>NUCLEOTIDE SEQUENCE [LARGE SCALE GENOMIC DNA]</scope>
    <source>
        <tissue evidence="2">Muscle</tissue>
    </source>
</reference>
<protein>
    <submittedName>
        <fullName evidence="2">Uncharacterized protein</fullName>
    </submittedName>
</protein>
<dbReference type="EMBL" id="VSRR010033020">
    <property type="protein sequence ID" value="MPC71515.1"/>
    <property type="molecule type" value="Genomic_DNA"/>
</dbReference>
<dbReference type="AlphaFoldDB" id="A0A5B7HPD7"/>
<gene>
    <name evidence="2" type="ORF">E2C01_065792</name>
</gene>
<sequence length="187" mass="21440">MHYSQSPPARKPLPRVRKPNLHLDRGQDSNPCAWRPLGPLGTLGSTVPRQAVGFSGKFMGKRRFFWGVPPSESNWFGINPFSSMPRFHVNSTYYLTTKTVHQARYVITSTKTVTETTHGDHYQYGHVHTKTVTENCDDHTHTKYVLKPVTVTDSITKYEDKEKTVTHLKETTETVTKTHCGYGYRHY</sequence>
<comment type="caution">
    <text evidence="2">The sequence shown here is derived from an EMBL/GenBank/DDBJ whole genome shotgun (WGS) entry which is preliminary data.</text>
</comment>
<evidence type="ECO:0000313" key="3">
    <source>
        <dbReference type="Proteomes" id="UP000324222"/>
    </source>
</evidence>
<organism evidence="2 3">
    <name type="scientific">Portunus trituberculatus</name>
    <name type="common">Swimming crab</name>
    <name type="synonym">Neptunus trituberculatus</name>
    <dbReference type="NCBI Taxonomy" id="210409"/>
    <lineage>
        <taxon>Eukaryota</taxon>
        <taxon>Metazoa</taxon>
        <taxon>Ecdysozoa</taxon>
        <taxon>Arthropoda</taxon>
        <taxon>Crustacea</taxon>
        <taxon>Multicrustacea</taxon>
        <taxon>Malacostraca</taxon>
        <taxon>Eumalacostraca</taxon>
        <taxon>Eucarida</taxon>
        <taxon>Decapoda</taxon>
        <taxon>Pleocyemata</taxon>
        <taxon>Brachyura</taxon>
        <taxon>Eubrachyura</taxon>
        <taxon>Portunoidea</taxon>
        <taxon>Portunidae</taxon>
        <taxon>Portuninae</taxon>
        <taxon>Portunus</taxon>
    </lineage>
</organism>
<feature type="region of interest" description="Disordered" evidence="1">
    <location>
        <begin position="1"/>
        <end position="30"/>
    </location>
</feature>
<evidence type="ECO:0000313" key="2">
    <source>
        <dbReference type="EMBL" id="MPC71515.1"/>
    </source>
</evidence>
<proteinExistence type="predicted"/>
<accession>A0A5B7HPD7</accession>
<name>A0A5B7HPD7_PORTR</name>
<evidence type="ECO:0000256" key="1">
    <source>
        <dbReference type="SAM" id="MobiDB-lite"/>
    </source>
</evidence>
<dbReference type="Proteomes" id="UP000324222">
    <property type="component" value="Unassembled WGS sequence"/>
</dbReference>
<keyword evidence="3" id="KW-1185">Reference proteome</keyword>